<dbReference type="CDD" id="cd12954">
    <property type="entry name" value="MMP_TTHA0227_like_1"/>
    <property type="match status" value="1"/>
</dbReference>
<dbReference type="Pfam" id="PF06262">
    <property type="entry name" value="Zincin_1"/>
    <property type="match status" value="1"/>
</dbReference>
<reference evidence="2 3" key="1">
    <citation type="submission" date="2016-10" db="EMBL/GenBank/DDBJ databases">
        <authorList>
            <person name="Cai Z."/>
        </authorList>
    </citation>
    <scope>NUCLEOTIDE SEQUENCE [LARGE SCALE GENOMIC DNA]</scope>
    <source>
        <strain evidence="2 3">CGMCC 1.10826</strain>
    </source>
</reference>
<dbReference type="Gene3D" id="3.30.2010.20">
    <property type="match status" value="1"/>
</dbReference>
<dbReference type="Proteomes" id="UP000250222">
    <property type="component" value="Unassembled WGS sequence"/>
</dbReference>
<dbReference type="InterPro" id="IPR038555">
    <property type="entry name" value="Zincin_1_sf"/>
</dbReference>
<evidence type="ECO:0000313" key="2">
    <source>
        <dbReference type="EMBL" id="SSA43195.1"/>
    </source>
</evidence>
<name>A0A2Y9AG67_9MICO</name>
<accession>A0A2Y9AG67</accession>
<sequence>MPDDLVIPSRRSARRRDRRGRGLRGPLLPPTLPGWRTRSEEFDDAVLGAVERLEKRWSRQLSAVEFGVEEVPPSDPSPWERDAVALGRYFPADPAAGLTDRVVLYRRPIQSRCEDATELHALVEEVVREQVAHLLGRDPDDL</sequence>
<keyword evidence="3" id="KW-1185">Reference proteome</keyword>
<gene>
    <name evidence="2" type="ORF">SAMN05216184_10793</name>
</gene>
<feature type="region of interest" description="Disordered" evidence="1">
    <location>
        <begin position="1"/>
        <end position="30"/>
    </location>
</feature>
<protein>
    <submittedName>
        <fullName evidence="2">Zinicin-like metallopeptidase</fullName>
    </submittedName>
</protein>
<proteinExistence type="predicted"/>
<dbReference type="OrthoDB" id="4966605at2"/>
<dbReference type="InterPro" id="IPR010428">
    <property type="entry name" value="Zincin_1"/>
</dbReference>
<feature type="compositionally biased region" description="Basic residues" evidence="1">
    <location>
        <begin position="11"/>
        <end position="22"/>
    </location>
</feature>
<evidence type="ECO:0000313" key="3">
    <source>
        <dbReference type="Proteomes" id="UP000250222"/>
    </source>
</evidence>
<dbReference type="RefSeq" id="WP_110852679.1">
    <property type="nucleotide sequence ID" value="NZ_QKLZ01000007.1"/>
</dbReference>
<dbReference type="SUPFAM" id="SSF55486">
    <property type="entry name" value="Metalloproteases ('zincins'), catalytic domain"/>
    <property type="match status" value="1"/>
</dbReference>
<organism evidence="2 3">
    <name type="scientific">Georgenia satyanarayanai</name>
    <dbReference type="NCBI Taxonomy" id="860221"/>
    <lineage>
        <taxon>Bacteria</taxon>
        <taxon>Bacillati</taxon>
        <taxon>Actinomycetota</taxon>
        <taxon>Actinomycetes</taxon>
        <taxon>Micrococcales</taxon>
        <taxon>Bogoriellaceae</taxon>
        <taxon>Georgenia</taxon>
    </lineage>
</organism>
<dbReference type="EMBL" id="UETB01000007">
    <property type="protein sequence ID" value="SSA43195.1"/>
    <property type="molecule type" value="Genomic_DNA"/>
</dbReference>
<evidence type="ECO:0000256" key="1">
    <source>
        <dbReference type="SAM" id="MobiDB-lite"/>
    </source>
</evidence>
<dbReference type="AlphaFoldDB" id="A0A2Y9AG67"/>